<feature type="transmembrane region" description="Helical" evidence="2">
    <location>
        <begin position="217"/>
        <end position="236"/>
    </location>
</feature>
<keyword evidence="2" id="KW-1133">Transmembrane helix</keyword>
<gene>
    <name evidence="3" type="ORF">B8W87_07865</name>
</gene>
<dbReference type="EMBL" id="NCWU01000009">
    <property type="protein sequence ID" value="PAK85305.1"/>
    <property type="molecule type" value="Genomic_DNA"/>
</dbReference>
<accession>A0AAE5NHD4</accession>
<feature type="transmembrane region" description="Helical" evidence="2">
    <location>
        <begin position="268"/>
        <end position="286"/>
    </location>
</feature>
<feature type="region of interest" description="Disordered" evidence="1">
    <location>
        <begin position="23"/>
        <end position="67"/>
    </location>
</feature>
<evidence type="ECO:0000313" key="4">
    <source>
        <dbReference type="Proteomes" id="UP000216195"/>
    </source>
</evidence>
<dbReference type="AlphaFoldDB" id="A0AAE5NHD4"/>
<feature type="transmembrane region" description="Helical" evidence="2">
    <location>
        <begin position="317"/>
        <end position="346"/>
    </location>
</feature>
<protein>
    <submittedName>
        <fullName evidence="3">Uncharacterized protein</fullName>
    </submittedName>
</protein>
<feature type="transmembrane region" description="Helical" evidence="2">
    <location>
        <begin position="243"/>
        <end position="262"/>
    </location>
</feature>
<feature type="transmembrane region" description="Helical" evidence="2">
    <location>
        <begin position="293"/>
        <end position="311"/>
    </location>
</feature>
<feature type="transmembrane region" description="Helical" evidence="2">
    <location>
        <begin position="169"/>
        <end position="188"/>
    </location>
</feature>
<dbReference type="Proteomes" id="UP000216195">
    <property type="component" value="Unassembled WGS sequence"/>
</dbReference>
<keyword evidence="2" id="KW-0812">Transmembrane</keyword>
<evidence type="ECO:0000256" key="2">
    <source>
        <dbReference type="SAM" id="Phobius"/>
    </source>
</evidence>
<organism evidence="3 4">
    <name type="scientific">Rothia dentocariosa</name>
    <dbReference type="NCBI Taxonomy" id="2047"/>
    <lineage>
        <taxon>Bacteria</taxon>
        <taxon>Bacillati</taxon>
        <taxon>Actinomycetota</taxon>
        <taxon>Actinomycetes</taxon>
        <taxon>Micrococcales</taxon>
        <taxon>Micrococcaceae</taxon>
        <taxon>Rothia</taxon>
    </lineage>
</organism>
<evidence type="ECO:0000313" key="3">
    <source>
        <dbReference type="EMBL" id="PAK85305.1"/>
    </source>
</evidence>
<feature type="transmembrane region" description="Helical" evidence="2">
    <location>
        <begin position="130"/>
        <end position="148"/>
    </location>
</feature>
<proteinExistence type="predicted"/>
<dbReference type="RefSeq" id="WP_095343726.1">
    <property type="nucleotide sequence ID" value="NZ_NCWU01000009.1"/>
</dbReference>
<feature type="compositionally biased region" description="Polar residues" evidence="1">
    <location>
        <begin position="36"/>
        <end position="45"/>
    </location>
</feature>
<evidence type="ECO:0000256" key="1">
    <source>
        <dbReference type="SAM" id="MobiDB-lite"/>
    </source>
</evidence>
<comment type="caution">
    <text evidence="3">The sequence shown here is derived from an EMBL/GenBank/DDBJ whole genome shotgun (WGS) entry which is preliminary data.</text>
</comment>
<name>A0AAE5NHD4_9MICC</name>
<feature type="transmembrane region" description="Helical" evidence="2">
    <location>
        <begin position="79"/>
        <end position="99"/>
    </location>
</feature>
<reference evidence="3 4" key="1">
    <citation type="submission" date="2017-04" db="EMBL/GenBank/DDBJ databases">
        <title>Kefir bacterial isolates.</title>
        <authorList>
            <person name="Kim Y."/>
            <person name="Blasche S."/>
            <person name="Patil K.R."/>
        </authorList>
    </citation>
    <scope>NUCLEOTIDE SEQUENCE [LARGE SCALE GENOMIC DNA]</scope>
    <source>
        <strain evidence="3 4">OG2-1</strain>
    </source>
</reference>
<sequence length="368" mass="41033">MSGAVLIFKNRKSCNGTNVEATLAEISHREDRGSTRPRTTTVETPHTNEQRPDPQPRPANSASSEDATSSVSTSSLKRYIFVFTWTIILYFYVFWQYLFGDLEGHRPFLLLPAGIYADLDSKTAHGIPEHWMTIAYFGLGAVLISIAYRTLNLKSVGFGLRKPSNFRGCLALIFATFACFGAIAPGILMDRYALPPHLTANVYEGWLSVQHSADGALPLYIWCTLTLTGLFLTVYLENVLIKLRLPLWAILTITCVAGALPWLRYDSFSRFFGIFWTIAIAFIYLATRTGWGLIVGNTIYVAFLVGMTYAHTIHDDALLFAFATPFTLLIFATLILPVAVGGGGIYRLHWLELHRTSTDPQGLHLSDY</sequence>
<keyword evidence="2" id="KW-0472">Membrane</keyword>